<dbReference type="Proteomes" id="UP001318040">
    <property type="component" value="Chromosome 25"/>
</dbReference>
<sequence>MTTTMAERDAESAAEEEEEAAPPRADSLEEPLPQRVLGLQQTNEVLLAETEMFEKYFNRLDPKDLNSTPSQGPTPTTSMQDLQTRGLRRSRSRGSSTDRPLRLTAAQKCELAQTELEQLRAELLRTGVEAEQVLDTYKATMEEADIRLTEFRRAQVEFERDILKTKTGTCKGRAGAGGLARLPADKILHYMEDRIRARDTLIEKLRLRNGSLKIQNKKMLLQLQQKEEMGEALHEVDFSQLQIENNQFVEKIDERNQDMLRLKLTAASTLQVLNSYKKKLNLLMEEARAMERDIASRQEMLKSIDVETVAVEEERMKAERLNRQLRAQLSEFRVPPVMEYVQHKAQLLDLQNEVCSWERKVEIAKMQLKAHNSTWKRLKTASAQHKDYPVPDSAHWL</sequence>
<dbReference type="InterPro" id="IPR025254">
    <property type="entry name" value="CCDC113/CCDC96_CC"/>
</dbReference>
<evidence type="ECO:0000256" key="7">
    <source>
        <dbReference type="SAM" id="Coils"/>
    </source>
</evidence>
<evidence type="ECO:0000256" key="4">
    <source>
        <dbReference type="ARBA" id="ARBA00023273"/>
    </source>
</evidence>
<dbReference type="CTD" id="29070"/>
<evidence type="ECO:0000256" key="3">
    <source>
        <dbReference type="ARBA" id="ARBA00023054"/>
    </source>
</evidence>
<organism evidence="10 11">
    <name type="scientific">Petromyzon marinus</name>
    <name type="common">Sea lamprey</name>
    <dbReference type="NCBI Taxonomy" id="7757"/>
    <lineage>
        <taxon>Eukaryota</taxon>
        <taxon>Metazoa</taxon>
        <taxon>Chordata</taxon>
        <taxon>Craniata</taxon>
        <taxon>Vertebrata</taxon>
        <taxon>Cyclostomata</taxon>
        <taxon>Hyperoartia</taxon>
        <taxon>Petromyzontiformes</taxon>
        <taxon>Petromyzontidae</taxon>
        <taxon>Petromyzon</taxon>
    </lineage>
</organism>
<feature type="region of interest" description="Disordered" evidence="8">
    <location>
        <begin position="1"/>
        <end position="37"/>
    </location>
</feature>
<name>A0AAJ7WZW7_PETMA</name>
<dbReference type="RefSeq" id="XP_032816186.1">
    <property type="nucleotide sequence ID" value="XM_032960295.1"/>
</dbReference>
<keyword evidence="2" id="KW-0970">Cilium biogenesis/degradation</keyword>
<evidence type="ECO:0000256" key="5">
    <source>
        <dbReference type="ARBA" id="ARBA00044506"/>
    </source>
</evidence>
<reference evidence="11" key="1">
    <citation type="submission" date="2025-08" db="UniProtKB">
        <authorList>
            <consortium name="RefSeq"/>
        </authorList>
    </citation>
    <scope>IDENTIFICATION</scope>
    <source>
        <tissue evidence="11">Sperm</tissue>
    </source>
</reference>
<dbReference type="PANTHER" id="PTHR15654">
    <property type="entry name" value="COILED-COIL DOMAIN-CONTAINING PROTEIN 113-RELATED"/>
    <property type="match status" value="1"/>
</dbReference>
<dbReference type="GO" id="GO:0005930">
    <property type="term" value="C:axoneme"/>
    <property type="evidence" value="ECO:0007669"/>
    <property type="project" value="TreeGrafter"/>
</dbReference>
<evidence type="ECO:0000256" key="6">
    <source>
        <dbReference type="ARBA" id="ARBA00044798"/>
    </source>
</evidence>
<evidence type="ECO:0000256" key="1">
    <source>
        <dbReference type="ARBA" id="ARBA00004138"/>
    </source>
</evidence>
<evidence type="ECO:0000259" key="9">
    <source>
        <dbReference type="Pfam" id="PF13870"/>
    </source>
</evidence>
<dbReference type="AlphaFoldDB" id="A0AAJ7WZW7"/>
<dbReference type="Pfam" id="PF13870">
    <property type="entry name" value="CCDC113_CCDC96_CC"/>
    <property type="match status" value="1"/>
</dbReference>
<gene>
    <name evidence="11" type="primary">CCDC113</name>
</gene>
<dbReference type="InterPro" id="IPR051885">
    <property type="entry name" value="CC_CF"/>
</dbReference>
<feature type="domain" description="CCDC113/CCDC96 coiled-coil" evidence="9">
    <location>
        <begin position="196"/>
        <end position="369"/>
    </location>
</feature>
<comment type="subcellular location">
    <subcellularLocation>
        <location evidence="1">Cell projection</location>
        <location evidence="1">Cilium</location>
    </subcellularLocation>
</comment>
<feature type="region of interest" description="Disordered" evidence="8">
    <location>
        <begin position="60"/>
        <end position="103"/>
    </location>
</feature>
<evidence type="ECO:0000313" key="10">
    <source>
        <dbReference type="Proteomes" id="UP001318040"/>
    </source>
</evidence>
<feature type="coiled-coil region" evidence="7">
    <location>
        <begin position="273"/>
        <end position="331"/>
    </location>
</feature>
<dbReference type="GO" id="GO:0036064">
    <property type="term" value="C:ciliary basal body"/>
    <property type="evidence" value="ECO:0007669"/>
    <property type="project" value="TreeGrafter"/>
</dbReference>
<dbReference type="KEGG" id="pmrn:116945765"/>
<evidence type="ECO:0000313" key="11">
    <source>
        <dbReference type="RefSeq" id="XP_032816186.1"/>
    </source>
</evidence>
<evidence type="ECO:0000256" key="8">
    <source>
        <dbReference type="SAM" id="MobiDB-lite"/>
    </source>
</evidence>
<comment type="similarity">
    <text evidence="5">Belongs to the CFAP263 family.</text>
</comment>
<accession>A0AAJ7WZW7</accession>
<dbReference type="GeneID" id="116945765"/>
<protein>
    <recommendedName>
        <fullName evidence="6">Cilia- and flagella-associated protein 263</fullName>
    </recommendedName>
</protein>
<dbReference type="PANTHER" id="PTHR15654:SF2">
    <property type="entry name" value="COILED-COIL DOMAIN-CONTAINING PROTEIN 113"/>
    <property type="match status" value="1"/>
</dbReference>
<proteinExistence type="inferred from homology"/>
<keyword evidence="4" id="KW-0966">Cell projection</keyword>
<feature type="compositionally biased region" description="Basic and acidic residues" evidence="8">
    <location>
        <begin position="1"/>
        <end position="11"/>
    </location>
</feature>
<feature type="compositionally biased region" description="Low complexity" evidence="8">
    <location>
        <begin position="67"/>
        <end position="78"/>
    </location>
</feature>
<dbReference type="GO" id="GO:0060271">
    <property type="term" value="P:cilium assembly"/>
    <property type="evidence" value="ECO:0007669"/>
    <property type="project" value="TreeGrafter"/>
</dbReference>
<evidence type="ECO:0000256" key="2">
    <source>
        <dbReference type="ARBA" id="ARBA00022794"/>
    </source>
</evidence>
<keyword evidence="10" id="KW-1185">Reference proteome</keyword>
<keyword evidence="3 7" id="KW-0175">Coiled coil</keyword>